<feature type="signal peptide" evidence="2">
    <location>
        <begin position="1"/>
        <end position="33"/>
    </location>
</feature>
<dbReference type="InterPro" id="IPR025326">
    <property type="entry name" value="DUF4232"/>
</dbReference>
<gene>
    <name evidence="4" type="ORF">SAMN05216267_1016108</name>
</gene>
<name>A0A1H8LNM4_9ACTN</name>
<evidence type="ECO:0000313" key="4">
    <source>
        <dbReference type="EMBL" id="SEO06448.1"/>
    </source>
</evidence>
<dbReference type="OrthoDB" id="3400969at2"/>
<reference evidence="4 5" key="1">
    <citation type="submission" date="2016-10" db="EMBL/GenBank/DDBJ databases">
        <authorList>
            <person name="de Groot N.N."/>
        </authorList>
    </citation>
    <scope>NUCLEOTIDE SEQUENCE [LARGE SCALE GENOMIC DNA]</scope>
    <source>
        <strain evidence="4 5">CGMCC 4.2026</strain>
    </source>
</reference>
<feature type="compositionally biased region" description="Low complexity" evidence="1">
    <location>
        <begin position="33"/>
        <end position="104"/>
    </location>
</feature>
<evidence type="ECO:0000256" key="2">
    <source>
        <dbReference type="SAM" id="SignalP"/>
    </source>
</evidence>
<protein>
    <recommendedName>
        <fullName evidence="3">DUF4232 domain-containing protein</fullName>
    </recommendedName>
</protein>
<feature type="chain" id="PRO_5039058279" description="DUF4232 domain-containing protein" evidence="2">
    <location>
        <begin position="34"/>
        <end position="233"/>
    </location>
</feature>
<organism evidence="4 5">
    <name type="scientific">Actinacidiphila rubida</name>
    <dbReference type="NCBI Taxonomy" id="310780"/>
    <lineage>
        <taxon>Bacteria</taxon>
        <taxon>Bacillati</taxon>
        <taxon>Actinomycetota</taxon>
        <taxon>Actinomycetes</taxon>
        <taxon>Kitasatosporales</taxon>
        <taxon>Streptomycetaceae</taxon>
        <taxon>Actinacidiphila</taxon>
    </lineage>
</organism>
<dbReference type="Pfam" id="PF14016">
    <property type="entry name" value="DUF4232"/>
    <property type="match status" value="1"/>
</dbReference>
<proteinExistence type="predicted"/>
<dbReference type="Proteomes" id="UP000181951">
    <property type="component" value="Unassembled WGS sequence"/>
</dbReference>
<dbReference type="AlphaFoldDB" id="A0A1H8LNM4"/>
<sequence>MGTSTQPGSASARRTRPLLAAGAVTLLAVAATACGNGGPPRSASSSSLLPPGTSASAAASPSPSSPESATPAPPSATSGPPQPAPTAAGSASAPAARASGTPGSRCTVTGLRMRLGTPDHGAGSVYYPLRFTNTGSRTCTLDGYPGVSLIRGDGSTIGRPADRTPPHGTTVEVAPGQTVEADLHTLNQGIKGGSCWRRPTFLLVYPPGSTASMSLATSSPLVCGGTFEVGAVH</sequence>
<feature type="region of interest" description="Disordered" evidence="1">
    <location>
        <begin position="33"/>
        <end position="109"/>
    </location>
</feature>
<dbReference type="RefSeq" id="WP_079138763.1">
    <property type="nucleotide sequence ID" value="NZ_FODD01000016.1"/>
</dbReference>
<feature type="domain" description="DUF4232" evidence="3">
    <location>
        <begin position="106"/>
        <end position="232"/>
    </location>
</feature>
<keyword evidence="2" id="KW-0732">Signal</keyword>
<dbReference type="STRING" id="310780.SAMN05216267_1016108"/>
<evidence type="ECO:0000313" key="5">
    <source>
        <dbReference type="Proteomes" id="UP000181951"/>
    </source>
</evidence>
<evidence type="ECO:0000256" key="1">
    <source>
        <dbReference type="SAM" id="MobiDB-lite"/>
    </source>
</evidence>
<accession>A0A1H8LNM4</accession>
<dbReference type="EMBL" id="FODD01000016">
    <property type="protein sequence ID" value="SEO06448.1"/>
    <property type="molecule type" value="Genomic_DNA"/>
</dbReference>
<evidence type="ECO:0000259" key="3">
    <source>
        <dbReference type="Pfam" id="PF14016"/>
    </source>
</evidence>
<keyword evidence="5" id="KW-1185">Reference proteome</keyword>